<accession>A0A8J7VZ95</accession>
<dbReference type="EMBL" id="JAGSND010000003">
    <property type="protein sequence ID" value="MBR0597426.1"/>
    <property type="molecule type" value="Genomic_DNA"/>
</dbReference>
<dbReference type="AlphaFoldDB" id="A0A8J7VZ95"/>
<gene>
    <name evidence="2" type="ORF">KCX82_06055</name>
</gene>
<keyword evidence="3" id="KW-1185">Reference proteome</keyword>
<feature type="compositionally biased region" description="Basic and acidic residues" evidence="1">
    <location>
        <begin position="1"/>
        <end position="21"/>
    </location>
</feature>
<reference evidence="2" key="1">
    <citation type="submission" date="2021-04" db="EMBL/GenBank/DDBJ databases">
        <title>Sinoanaerobacter chloroacetimidivorans sp. nov., an obligate anaerobic bacterium isolated from anaerobic sludge.</title>
        <authorList>
            <person name="Bao Y."/>
        </authorList>
    </citation>
    <scope>NUCLEOTIDE SEQUENCE</scope>
    <source>
        <strain evidence="2">BAD-6</strain>
    </source>
</reference>
<dbReference type="Proteomes" id="UP000675664">
    <property type="component" value="Unassembled WGS sequence"/>
</dbReference>
<organism evidence="2 3">
    <name type="scientific">Sinanaerobacter chloroacetimidivorans</name>
    <dbReference type="NCBI Taxonomy" id="2818044"/>
    <lineage>
        <taxon>Bacteria</taxon>
        <taxon>Bacillati</taxon>
        <taxon>Bacillota</taxon>
        <taxon>Clostridia</taxon>
        <taxon>Peptostreptococcales</taxon>
        <taxon>Anaerovoracaceae</taxon>
        <taxon>Sinanaerobacter</taxon>
    </lineage>
</organism>
<feature type="region of interest" description="Disordered" evidence="1">
    <location>
        <begin position="1"/>
        <end position="45"/>
    </location>
</feature>
<reference evidence="2" key="2">
    <citation type="submission" date="2021-04" db="EMBL/GenBank/DDBJ databases">
        <authorList>
            <person name="Liu J."/>
        </authorList>
    </citation>
    <scope>NUCLEOTIDE SEQUENCE</scope>
    <source>
        <strain evidence="2">BAD-6</strain>
    </source>
</reference>
<name>A0A8J7VZ95_9FIRM</name>
<dbReference type="RefSeq" id="WP_227017559.1">
    <property type="nucleotide sequence ID" value="NZ_JAGSND010000003.1"/>
</dbReference>
<evidence type="ECO:0000313" key="3">
    <source>
        <dbReference type="Proteomes" id="UP000675664"/>
    </source>
</evidence>
<comment type="caution">
    <text evidence="2">The sequence shown here is derived from an EMBL/GenBank/DDBJ whole genome shotgun (WGS) entry which is preliminary data.</text>
</comment>
<evidence type="ECO:0000256" key="1">
    <source>
        <dbReference type="SAM" id="MobiDB-lite"/>
    </source>
</evidence>
<proteinExistence type="predicted"/>
<sequence>MAKHNKIEDKKTSKNKVEGDVPRTTVNQNLGHNAKKVGLGPNTNR</sequence>
<protein>
    <submittedName>
        <fullName evidence="2">Uncharacterized protein</fullName>
    </submittedName>
</protein>
<evidence type="ECO:0000313" key="2">
    <source>
        <dbReference type="EMBL" id="MBR0597426.1"/>
    </source>
</evidence>